<feature type="region of interest" description="Disordered" evidence="1">
    <location>
        <begin position="153"/>
        <end position="173"/>
    </location>
</feature>
<evidence type="ECO:0000313" key="3">
    <source>
        <dbReference type="EMBL" id="CAK7217713.1"/>
    </source>
</evidence>
<organism evidence="3 4">
    <name type="scientific">Sporothrix curviconia</name>
    <dbReference type="NCBI Taxonomy" id="1260050"/>
    <lineage>
        <taxon>Eukaryota</taxon>
        <taxon>Fungi</taxon>
        <taxon>Dikarya</taxon>
        <taxon>Ascomycota</taxon>
        <taxon>Pezizomycotina</taxon>
        <taxon>Sordariomycetes</taxon>
        <taxon>Sordariomycetidae</taxon>
        <taxon>Ophiostomatales</taxon>
        <taxon>Ophiostomataceae</taxon>
        <taxon>Sporothrix</taxon>
    </lineage>
</organism>
<evidence type="ECO:0000313" key="4">
    <source>
        <dbReference type="Proteomes" id="UP001642405"/>
    </source>
</evidence>
<accession>A0ABP0BDL6</accession>
<keyword evidence="2" id="KW-1133">Transmembrane helix</keyword>
<keyword evidence="2" id="KW-0812">Transmembrane</keyword>
<feature type="transmembrane region" description="Helical" evidence="2">
    <location>
        <begin position="107"/>
        <end position="129"/>
    </location>
</feature>
<sequence>MRPLFPDAVTGRSVYNTVRRSGCVIHDHACHELGCDVHADCNEHTEQHYYSCDDELCPSNLEHDCRYWCCDDILIYLLDRFRIDHWCSRCSSCKPTPSPGLTAGAKAGIGIGAAVGVVAVIAAIVAFVITRKHRRRDNRSPSRARLQISEPMPGAGRAYASDDRSRFEQSELEMKSRRYEDMVPRHVPRNMV</sequence>
<keyword evidence="4" id="KW-1185">Reference proteome</keyword>
<dbReference type="EMBL" id="CAWUHB010000014">
    <property type="protein sequence ID" value="CAK7217713.1"/>
    <property type="molecule type" value="Genomic_DNA"/>
</dbReference>
<feature type="compositionally biased region" description="Basic and acidic residues" evidence="1">
    <location>
        <begin position="160"/>
        <end position="173"/>
    </location>
</feature>
<protein>
    <submittedName>
        <fullName evidence="3">Uncharacterized protein</fullName>
    </submittedName>
</protein>
<dbReference type="Proteomes" id="UP001642405">
    <property type="component" value="Unassembled WGS sequence"/>
</dbReference>
<keyword evidence="2" id="KW-0472">Membrane</keyword>
<proteinExistence type="predicted"/>
<gene>
    <name evidence="3" type="ORF">SCUCBS95973_003238</name>
</gene>
<name>A0ABP0BDL6_9PEZI</name>
<reference evidence="3 4" key="1">
    <citation type="submission" date="2024-01" db="EMBL/GenBank/DDBJ databases">
        <authorList>
            <person name="Allen C."/>
            <person name="Tagirdzhanova G."/>
        </authorList>
    </citation>
    <scope>NUCLEOTIDE SEQUENCE [LARGE SCALE GENOMIC DNA]</scope>
</reference>
<evidence type="ECO:0000256" key="2">
    <source>
        <dbReference type="SAM" id="Phobius"/>
    </source>
</evidence>
<comment type="caution">
    <text evidence="3">The sequence shown here is derived from an EMBL/GenBank/DDBJ whole genome shotgun (WGS) entry which is preliminary data.</text>
</comment>
<evidence type="ECO:0000256" key="1">
    <source>
        <dbReference type="SAM" id="MobiDB-lite"/>
    </source>
</evidence>